<evidence type="ECO:0000313" key="9">
    <source>
        <dbReference type="Proteomes" id="UP001595615"/>
    </source>
</evidence>
<protein>
    <submittedName>
        <fullName evidence="8">DMT family transporter</fullName>
    </submittedName>
</protein>
<dbReference type="InterPro" id="IPR051258">
    <property type="entry name" value="Diverse_Substrate_Transporter"/>
</dbReference>
<evidence type="ECO:0000256" key="3">
    <source>
        <dbReference type="ARBA" id="ARBA00022692"/>
    </source>
</evidence>
<feature type="transmembrane region" description="Helical" evidence="6">
    <location>
        <begin position="206"/>
        <end position="225"/>
    </location>
</feature>
<keyword evidence="3 6" id="KW-0812">Transmembrane</keyword>
<feature type="transmembrane region" description="Helical" evidence="6">
    <location>
        <begin position="116"/>
        <end position="136"/>
    </location>
</feature>
<feature type="transmembrane region" description="Helical" evidence="6">
    <location>
        <begin position="61"/>
        <end position="81"/>
    </location>
</feature>
<dbReference type="PANTHER" id="PTHR42920:SF5">
    <property type="entry name" value="EAMA DOMAIN-CONTAINING PROTEIN"/>
    <property type="match status" value="1"/>
</dbReference>
<dbReference type="PANTHER" id="PTHR42920">
    <property type="entry name" value="OS03G0707200 PROTEIN-RELATED"/>
    <property type="match status" value="1"/>
</dbReference>
<name>A0ABV7XB36_9SPHN</name>
<dbReference type="SUPFAM" id="SSF103481">
    <property type="entry name" value="Multidrug resistance efflux transporter EmrE"/>
    <property type="match status" value="2"/>
</dbReference>
<dbReference type="InterPro" id="IPR000620">
    <property type="entry name" value="EamA_dom"/>
</dbReference>
<evidence type="ECO:0000256" key="2">
    <source>
        <dbReference type="ARBA" id="ARBA00022475"/>
    </source>
</evidence>
<organism evidence="8 9">
    <name type="scientific">Sphingoaurantiacus capsulatus</name>
    <dbReference type="NCBI Taxonomy" id="1771310"/>
    <lineage>
        <taxon>Bacteria</taxon>
        <taxon>Pseudomonadati</taxon>
        <taxon>Pseudomonadota</taxon>
        <taxon>Alphaproteobacteria</taxon>
        <taxon>Sphingomonadales</taxon>
        <taxon>Sphingosinicellaceae</taxon>
        <taxon>Sphingoaurantiacus</taxon>
    </lineage>
</organism>
<evidence type="ECO:0000256" key="6">
    <source>
        <dbReference type="SAM" id="Phobius"/>
    </source>
</evidence>
<dbReference type="EMBL" id="JBHRXV010000004">
    <property type="protein sequence ID" value="MFC3712453.1"/>
    <property type="molecule type" value="Genomic_DNA"/>
</dbReference>
<feature type="transmembrane region" description="Helical" evidence="6">
    <location>
        <begin position="173"/>
        <end position="194"/>
    </location>
</feature>
<keyword evidence="2" id="KW-1003">Cell membrane</keyword>
<gene>
    <name evidence="8" type="ORF">ACFOMD_07730</name>
</gene>
<accession>A0ABV7XB36</accession>
<comment type="subcellular location">
    <subcellularLocation>
        <location evidence="1">Cell membrane</location>
        <topology evidence="1">Multi-pass membrane protein</topology>
    </subcellularLocation>
</comment>
<reference evidence="9" key="1">
    <citation type="journal article" date="2019" name="Int. J. Syst. Evol. Microbiol.">
        <title>The Global Catalogue of Microorganisms (GCM) 10K type strain sequencing project: providing services to taxonomists for standard genome sequencing and annotation.</title>
        <authorList>
            <consortium name="The Broad Institute Genomics Platform"/>
            <consortium name="The Broad Institute Genome Sequencing Center for Infectious Disease"/>
            <person name="Wu L."/>
            <person name="Ma J."/>
        </authorList>
    </citation>
    <scope>NUCLEOTIDE SEQUENCE [LARGE SCALE GENOMIC DNA]</scope>
    <source>
        <strain evidence="9">KCTC 42644</strain>
    </source>
</reference>
<keyword evidence="4 6" id="KW-1133">Transmembrane helix</keyword>
<evidence type="ECO:0000256" key="4">
    <source>
        <dbReference type="ARBA" id="ARBA00022989"/>
    </source>
</evidence>
<proteinExistence type="predicted"/>
<sequence>MFLLGSAILSAGPLLVRLSDVGPLSSAFWRVGLAVVPLMMLARLTASRAAPVEGAPAKAHWGWFVAAGFCFAADLSTWHLGIERTTLANAALFANSASFLYPLWGYLVARTWPSRPAAAALLLAGLGITLLMGLSADVSPRNLAGDLLCLVAAVFYTGYFVAMERARGSHSALAALGWATFVCALMLLPVALAAPGAFWPGDWTPLVLLALGSQVIGQGLIIFALPHIAPVAAGLGLLIQPLLSAAFGFVWFGERLSGLEAAGMIAILVALVLVRLPERAR</sequence>
<feature type="transmembrane region" description="Helical" evidence="6">
    <location>
        <begin position="142"/>
        <end position="161"/>
    </location>
</feature>
<feature type="domain" description="EamA" evidence="7">
    <location>
        <begin position="144"/>
        <end position="274"/>
    </location>
</feature>
<evidence type="ECO:0000256" key="5">
    <source>
        <dbReference type="ARBA" id="ARBA00023136"/>
    </source>
</evidence>
<evidence type="ECO:0000313" key="8">
    <source>
        <dbReference type="EMBL" id="MFC3712453.1"/>
    </source>
</evidence>
<keyword evidence="9" id="KW-1185">Reference proteome</keyword>
<keyword evidence="5 6" id="KW-0472">Membrane</keyword>
<comment type="caution">
    <text evidence="8">The sequence shown here is derived from an EMBL/GenBank/DDBJ whole genome shotgun (WGS) entry which is preliminary data.</text>
</comment>
<feature type="transmembrane region" description="Helical" evidence="6">
    <location>
        <begin position="28"/>
        <end position="49"/>
    </location>
</feature>
<feature type="transmembrane region" description="Helical" evidence="6">
    <location>
        <begin position="258"/>
        <end position="276"/>
    </location>
</feature>
<feature type="transmembrane region" description="Helical" evidence="6">
    <location>
        <begin position="232"/>
        <end position="252"/>
    </location>
</feature>
<dbReference type="Pfam" id="PF00892">
    <property type="entry name" value="EamA"/>
    <property type="match status" value="1"/>
</dbReference>
<dbReference type="RefSeq" id="WP_380859349.1">
    <property type="nucleotide sequence ID" value="NZ_JBHRXV010000004.1"/>
</dbReference>
<feature type="transmembrane region" description="Helical" evidence="6">
    <location>
        <begin position="87"/>
        <end position="109"/>
    </location>
</feature>
<dbReference type="InterPro" id="IPR037185">
    <property type="entry name" value="EmrE-like"/>
</dbReference>
<evidence type="ECO:0000256" key="1">
    <source>
        <dbReference type="ARBA" id="ARBA00004651"/>
    </source>
</evidence>
<evidence type="ECO:0000259" key="7">
    <source>
        <dbReference type="Pfam" id="PF00892"/>
    </source>
</evidence>
<dbReference type="Proteomes" id="UP001595615">
    <property type="component" value="Unassembled WGS sequence"/>
</dbReference>